<organism evidence="2 3">
    <name type="scientific">Gilliamella intestini</name>
    <dbReference type="NCBI Taxonomy" id="1798183"/>
    <lineage>
        <taxon>Bacteria</taxon>
        <taxon>Pseudomonadati</taxon>
        <taxon>Pseudomonadota</taxon>
        <taxon>Gammaproteobacteria</taxon>
        <taxon>Orbales</taxon>
        <taxon>Orbaceae</taxon>
        <taxon>Gilliamella</taxon>
    </lineage>
</organism>
<dbReference type="Proteomes" id="UP000199698">
    <property type="component" value="Unassembled WGS sequence"/>
</dbReference>
<evidence type="ECO:0000313" key="3">
    <source>
        <dbReference type="Proteomes" id="UP000199698"/>
    </source>
</evidence>
<proteinExistence type="predicted"/>
<feature type="transmembrane region" description="Helical" evidence="1">
    <location>
        <begin position="40"/>
        <end position="59"/>
    </location>
</feature>
<sequence length="145" mass="17377">MKAIKLAVILLFNCVGGLLSYQWCYRFIKRQYHTPEYYYLMYYGLCYFCFILISIFILNKIKKPSGLVFCGLLIGILISLIFMIIPRLIRYPYLYQRYLINSIGIDLLISAWVTLNFIIYPAILLCCHYSIFWIEKIYEKFILKQ</sequence>
<keyword evidence="1" id="KW-0472">Membrane</keyword>
<feature type="transmembrane region" description="Helical" evidence="1">
    <location>
        <begin position="66"/>
        <end position="89"/>
    </location>
</feature>
<keyword evidence="3" id="KW-1185">Reference proteome</keyword>
<dbReference type="EMBL" id="FMBA01000025">
    <property type="protein sequence ID" value="SCC10523.1"/>
    <property type="molecule type" value="Genomic_DNA"/>
</dbReference>
<keyword evidence="1" id="KW-1133">Transmembrane helix</keyword>
<evidence type="ECO:0000313" key="2">
    <source>
        <dbReference type="EMBL" id="SCC10523.1"/>
    </source>
</evidence>
<protein>
    <submittedName>
        <fullName evidence="2">Uncharacterized protein</fullName>
    </submittedName>
</protein>
<reference evidence="3" key="1">
    <citation type="submission" date="2016-08" db="EMBL/GenBank/DDBJ databases">
        <authorList>
            <person name="Varghese N."/>
            <person name="Submissions Spin"/>
        </authorList>
    </citation>
    <scope>NUCLEOTIDE SEQUENCE [LARGE SCALE GENOMIC DNA]</scope>
    <source>
        <strain evidence="3">R-53144</strain>
    </source>
</reference>
<dbReference type="AlphaFoldDB" id="A0A1C4BUW4"/>
<keyword evidence="1" id="KW-0812">Transmembrane</keyword>
<accession>A0A1C4BUW4</accession>
<feature type="transmembrane region" description="Helical" evidence="1">
    <location>
        <begin position="109"/>
        <end position="134"/>
    </location>
</feature>
<evidence type="ECO:0000256" key="1">
    <source>
        <dbReference type="SAM" id="Phobius"/>
    </source>
</evidence>
<name>A0A1C4BUW4_9GAMM</name>
<gene>
    <name evidence="2" type="ORF">GA0061080_102527</name>
</gene>